<feature type="region of interest" description="Disordered" evidence="1">
    <location>
        <begin position="40"/>
        <end position="69"/>
    </location>
</feature>
<gene>
    <name evidence="3" type="primary">LOC111311255</name>
</gene>
<reference evidence="3" key="1">
    <citation type="submission" date="2025-08" db="UniProtKB">
        <authorList>
            <consortium name="RefSeq"/>
        </authorList>
    </citation>
    <scope>IDENTIFICATION</scope>
    <source>
        <tissue evidence="3">Fruit stalk</tissue>
    </source>
</reference>
<proteinExistence type="predicted"/>
<dbReference type="RefSeq" id="XP_022766364.1">
    <property type="nucleotide sequence ID" value="XM_022910629.1"/>
</dbReference>
<dbReference type="AlphaFoldDB" id="A0A6P6ANB7"/>
<dbReference type="KEGG" id="dzi:111311255"/>
<dbReference type="Proteomes" id="UP000515121">
    <property type="component" value="Unplaced"/>
</dbReference>
<name>A0A6P6ANB7_DURZI</name>
<accession>A0A6P6ANB7</accession>
<dbReference type="OrthoDB" id="847067at2759"/>
<evidence type="ECO:0000313" key="2">
    <source>
        <dbReference type="Proteomes" id="UP000515121"/>
    </source>
</evidence>
<protein>
    <submittedName>
        <fullName evidence="3">Uncharacterized protein LOC111311255 isoform X1</fullName>
    </submittedName>
</protein>
<feature type="region of interest" description="Disordered" evidence="1">
    <location>
        <begin position="132"/>
        <end position="153"/>
    </location>
</feature>
<sequence>MRKHQGNTDQKKTQKQKSANEMPNMNGVVITVYEESPSVIQPLSESNPDKKVKINPVSKRPKRGQGGYDRRAQLLAYAQEMRAADNDEQIQWNEKSSRHKSKKWKCPTTARRLGISFLGIFRKKKRRWKYRHMASEEDDNRNSSEKKNKHGRRKFWRKLKRMFRGLSFVWRRKKG</sequence>
<dbReference type="GeneID" id="111311255"/>
<evidence type="ECO:0000313" key="3">
    <source>
        <dbReference type="RefSeq" id="XP_022766364.1"/>
    </source>
</evidence>
<evidence type="ECO:0000256" key="1">
    <source>
        <dbReference type="SAM" id="MobiDB-lite"/>
    </source>
</evidence>
<feature type="region of interest" description="Disordered" evidence="1">
    <location>
        <begin position="1"/>
        <end position="27"/>
    </location>
</feature>
<organism evidence="2 3">
    <name type="scientific">Durio zibethinus</name>
    <name type="common">Durian</name>
    <dbReference type="NCBI Taxonomy" id="66656"/>
    <lineage>
        <taxon>Eukaryota</taxon>
        <taxon>Viridiplantae</taxon>
        <taxon>Streptophyta</taxon>
        <taxon>Embryophyta</taxon>
        <taxon>Tracheophyta</taxon>
        <taxon>Spermatophyta</taxon>
        <taxon>Magnoliopsida</taxon>
        <taxon>eudicotyledons</taxon>
        <taxon>Gunneridae</taxon>
        <taxon>Pentapetalae</taxon>
        <taxon>rosids</taxon>
        <taxon>malvids</taxon>
        <taxon>Malvales</taxon>
        <taxon>Malvaceae</taxon>
        <taxon>Helicteroideae</taxon>
        <taxon>Durio</taxon>
    </lineage>
</organism>
<keyword evidence="2" id="KW-1185">Reference proteome</keyword>